<feature type="transmembrane region" description="Helical" evidence="1">
    <location>
        <begin position="269"/>
        <end position="292"/>
    </location>
</feature>
<accession>A0ABX8GWS3</accession>
<keyword evidence="1" id="KW-0812">Transmembrane</keyword>
<keyword evidence="4" id="KW-1185">Reference proteome</keyword>
<feature type="domain" description="Type I restriction enzyme R protein N-terminal" evidence="2">
    <location>
        <begin position="36"/>
        <end position="135"/>
    </location>
</feature>
<keyword evidence="1" id="KW-1133">Transmembrane helix</keyword>
<feature type="transmembrane region" description="Helical" evidence="1">
    <location>
        <begin position="312"/>
        <end position="331"/>
    </location>
</feature>
<name>A0ABX8GWS3_9BACT</name>
<evidence type="ECO:0000256" key="1">
    <source>
        <dbReference type="SAM" id="Phobius"/>
    </source>
</evidence>
<protein>
    <submittedName>
        <fullName evidence="3">Type I restriction enzyme HsdR N-terminal domain-containing protein</fullName>
    </submittedName>
</protein>
<dbReference type="Pfam" id="PF13588">
    <property type="entry name" value="HSDR_N_2"/>
    <property type="match status" value="1"/>
</dbReference>
<dbReference type="Proteomes" id="UP000682802">
    <property type="component" value="Chromosome 1"/>
</dbReference>
<sequence length="343" mass="39877">MKWLSKGKRDGVIQLSKNKDEVTYLPHKKTRSLYNPEEQVQLATYLSLIYDYGYPAEYVRVCVPVKMGSSTKEADIITYTDEDGLDPFMIVECKKKGVPASVFHGAIDQGFSYASATLAKFVWTTDGDRNIYHEVIPHKIGERKANKMYTPPPFKGSDGFLFKFKRSAYKILTSPLKFIKSIFKIPSVQNALIYMILLSCTFAMLSILAVEHINQIIEYTKVLWDEFRMDFSWIYYAISFISLFFTVTLGSIVKAIPSIRKQGLTLKQVLFLCLFLFLPVYLVGDLYTLSWWNWKHFKTMPYKEWIFAEPQLVIFPIQLFLFATILALAPNKRKRKRISRKKY</sequence>
<organism evidence="3 4">
    <name type="scientific">Flammeovirga kamogawensis</name>
    <dbReference type="NCBI Taxonomy" id="373891"/>
    <lineage>
        <taxon>Bacteria</taxon>
        <taxon>Pseudomonadati</taxon>
        <taxon>Bacteroidota</taxon>
        <taxon>Cytophagia</taxon>
        <taxon>Cytophagales</taxon>
        <taxon>Flammeovirgaceae</taxon>
        <taxon>Flammeovirga</taxon>
    </lineage>
</organism>
<proteinExistence type="predicted"/>
<evidence type="ECO:0000259" key="2">
    <source>
        <dbReference type="Pfam" id="PF13588"/>
    </source>
</evidence>
<gene>
    <name evidence="3" type="ORF">KM029_02190</name>
</gene>
<reference evidence="3 4" key="1">
    <citation type="submission" date="2021-05" db="EMBL/GenBank/DDBJ databases">
        <title>Comparative genomic studies on the polysaccharide-degrading batcterial strains of the Flammeovirga genus.</title>
        <authorList>
            <person name="Zewei F."/>
            <person name="Zheng Z."/>
            <person name="Yu L."/>
            <person name="Ruyue G."/>
            <person name="Yanhong M."/>
            <person name="Yuanyuan C."/>
            <person name="Jingyan G."/>
            <person name="Wenjun H."/>
        </authorList>
    </citation>
    <scope>NUCLEOTIDE SEQUENCE [LARGE SCALE GENOMIC DNA]</scope>
    <source>
        <strain evidence="3 4">YS10</strain>
    </source>
</reference>
<evidence type="ECO:0000313" key="4">
    <source>
        <dbReference type="Proteomes" id="UP000682802"/>
    </source>
</evidence>
<feature type="transmembrane region" description="Helical" evidence="1">
    <location>
        <begin position="191"/>
        <end position="213"/>
    </location>
</feature>
<evidence type="ECO:0000313" key="3">
    <source>
        <dbReference type="EMBL" id="QWG07772.1"/>
    </source>
</evidence>
<dbReference type="EMBL" id="CP076128">
    <property type="protein sequence ID" value="QWG07772.1"/>
    <property type="molecule type" value="Genomic_DNA"/>
</dbReference>
<dbReference type="RefSeq" id="WP_144075153.1">
    <property type="nucleotide sequence ID" value="NZ_CP076128.1"/>
</dbReference>
<keyword evidence="1" id="KW-0472">Membrane</keyword>
<dbReference type="InterPro" id="IPR029464">
    <property type="entry name" value="HSDR_N"/>
</dbReference>
<feature type="transmembrane region" description="Helical" evidence="1">
    <location>
        <begin position="233"/>
        <end position="257"/>
    </location>
</feature>